<keyword evidence="6 8" id="KW-0274">FAD</keyword>
<dbReference type="InterPro" id="IPR006231">
    <property type="entry name" value="MQO"/>
</dbReference>
<reference evidence="10 11" key="1">
    <citation type="journal article" date="2014" name="Genome Announc.">
        <title>Draft Genome Sequences of Three Alkaliphilic Bacillus Strains, Bacillus wakoensis JCM 9140T, Bacillus akibai JCM 9157T, and Bacillus hemicellulosilyticus JCM 9152T.</title>
        <authorList>
            <person name="Yuki M."/>
            <person name="Oshima K."/>
            <person name="Suda W."/>
            <person name="Oshida Y."/>
            <person name="Kitamura K."/>
            <person name="Iida T."/>
            <person name="Hattori M."/>
            <person name="Ohkuma M."/>
        </authorList>
    </citation>
    <scope>NUCLEOTIDE SEQUENCE [LARGE SCALE GENOMIC DNA]</scope>
    <source>
        <strain evidence="10 11">JCM 9157</strain>
    </source>
</reference>
<dbReference type="AlphaFoldDB" id="W4QY08"/>
<name>W4QY08_HALA3</name>
<dbReference type="PANTHER" id="PTHR43104">
    <property type="entry name" value="L-2-HYDROXYGLUTARATE DEHYDROGENASE, MITOCHONDRIAL"/>
    <property type="match status" value="1"/>
</dbReference>
<evidence type="ECO:0000256" key="8">
    <source>
        <dbReference type="HAMAP-Rule" id="MF_00212"/>
    </source>
</evidence>
<dbReference type="NCBIfam" id="NF003610">
    <property type="entry name" value="PRK05257.3-1"/>
    <property type="match status" value="1"/>
</dbReference>
<protein>
    <recommendedName>
        <fullName evidence="8">Probable malate:quinone oxidoreductase</fullName>
        <ecNumber evidence="8">1.1.5.4</ecNumber>
    </recommendedName>
    <alternativeName>
        <fullName evidence="8">MQO</fullName>
    </alternativeName>
    <alternativeName>
        <fullName evidence="8">Malate dehydrogenase [quinone]</fullName>
    </alternativeName>
</protein>
<keyword evidence="7 8" id="KW-0560">Oxidoreductase</keyword>
<comment type="catalytic activity">
    <reaction evidence="1 8">
        <text>(S)-malate + a quinone = a quinol + oxaloacetate</text>
        <dbReference type="Rhea" id="RHEA:46012"/>
        <dbReference type="ChEBI" id="CHEBI:15589"/>
        <dbReference type="ChEBI" id="CHEBI:16452"/>
        <dbReference type="ChEBI" id="CHEBI:24646"/>
        <dbReference type="ChEBI" id="CHEBI:132124"/>
        <dbReference type="EC" id="1.1.5.4"/>
    </reaction>
</comment>
<evidence type="ECO:0000256" key="5">
    <source>
        <dbReference type="ARBA" id="ARBA00022630"/>
    </source>
</evidence>
<dbReference type="RefSeq" id="WP_035666562.1">
    <property type="nucleotide sequence ID" value="NZ_BAUV01000036.1"/>
</dbReference>
<dbReference type="Pfam" id="PF06039">
    <property type="entry name" value="Mqo"/>
    <property type="match status" value="1"/>
</dbReference>
<dbReference type="GO" id="GO:0047545">
    <property type="term" value="F:(S)-2-hydroxyglutarate dehydrogenase activity"/>
    <property type="evidence" value="ECO:0007669"/>
    <property type="project" value="TreeGrafter"/>
</dbReference>
<dbReference type="Proteomes" id="UP000018896">
    <property type="component" value="Unassembled WGS sequence"/>
</dbReference>
<dbReference type="NCBIfam" id="NF003604">
    <property type="entry name" value="PRK05257.1-3"/>
    <property type="match status" value="1"/>
</dbReference>
<dbReference type="HAMAP" id="MF_00212">
    <property type="entry name" value="MQO"/>
    <property type="match status" value="1"/>
</dbReference>
<dbReference type="NCBIfam" id="NF003608">
    <property type="entry name" value="PRK05257.2-4"/>
    <property type="match status" value="1"/>
</dbReference>
<evidence type="ECO:0000256" key="3">
    <source>
        <dbReference type="ARBA" id="ARBA00005012"/>
    </source>
</evidence>
<dbReference type="EMBL" id="BAUV01000036">
    <property type="protein sequence ID" value="GAE36528.1"/>
    <property type="molecule type" value="Genomic_DNA"/>
</dbReference>
<dbReference type="NCBIfam" id="NF009875">
    <property type="entry name" value="PRK13339.1"/>
    <property type="match status" value="1"/>
</dbReference>
<evidence type="ECO:0000313" key="11">
    <source>
        <dbReference type="Proteomes" id="UP000018896"/>
    </source>
</evidence>
<dbReference type="eggNOG" id="COG0579">
    <property type="taxonomic scope" value="Bacteria"/>
</dbReference>
<comment type="similarity">
    <text evidence="8">Belongs to the MQO family.</text>
</comment>
<dbReference type="STRING" id="1236973.JCM9157_3721"/>
<dbReference type="SUPFAM" id="SSF51905">
    <property type="entry name" value="FAD/NAD(P)-binding domain"/>
    <property type="match status" value="1"/>
</dbReference>
<dbReference type="PANTHER" id="PTHR43104:SF2">
    <property type="entry name" value="L-2-HYDROXYGLUTARATE DEHYDROGENASE, MITOCHONDRIAL"/>
    <property type="match status" value="1"/>
</dbReference>
<evidence type="ECO:0000256" key="7">
    <source>
        <dbReference type="ARBA" id="ARBA00023002"/>
    </source>
</evidence>
<dbReference type="NCBIfam" id="TIGR01320">
    <property type="entry name" value="mal_quin_oxido"/>
    <property type="match status" value="1"/>
</dbReference>
<evidence type="ECO:0000256" key="4">
    <source>
        <dbReference type="ARBA" id="ARBA00022532"/>
    </source>
</evidence>
<dbReference type="GO" id="GO:0008924">
    <property type="term" value="F:L-malate dehydrogenase (quinone) activity"/>
    <property type="evidence" value="ECO:0007669"/>
    <property type="project" value="UniProtKB-UniRule"/>
</dbReference>
<dbReference type="NCBIfam" id="NF003603">
    <property type="entry name" value="PRK05257.1-1"/>
    <property type="match status" value="1"/>
</dbReference>
<gene>
    <name evidence="8" type="primary">mqo</name>
    <name evidence="10" type="ORF">JCM9157_3721</name>
</gene>
<organism evidence="10 11">
    <name type="scientific">Halalkalibacter akibai (strain ATCC 43226 / DSM 21942 / CIP 109018 / JCM 9157 / 1139)</name>
    <name type="common">Bacillus akibai</name>
    <dbReference type="NCBI Taxonomy" id="1236973"/>
    <lineage>
        <taxon>Bacteria</taxon>
        <taxon>Bacillati</taxon>
        <taxon>Bacillota</taxon>
        <taxon>Bacilli</taxon>
        <taxon>Bacillales</taxon>
        <taxon>Bacillaceae</taxon>
        <taxon>Halalkalibacter</taxon>
    </lineage>
</organism>
<dbReference type="NCBIfam" id="NF003611">
    <property type="entry name" value="PRK05257.3-2"/>
    <property type="match status" value="1"/>
</dbReference>
<dbReference type="NCBIfam" id="NF003605">
    <property type="entry name" value="PRK05257.1-4"/>
    <property type="match status" value="1"/>
</dbReference>
<keyword evidence="5 8" id="KW-0285">Flavoprotein</keyword>
<evidence type="ECO:0000256" key="2">
    <source>
        <dbReference type="ARBA" id="ARBA00001974"/>
    </source>
</evidence>
<dbReference type="UniPathway" id="UPA00223">
    <property type="reaction ID" value="UER01008"/>
</dbReference>
<evidence type="ECO:0000256" key="9">
    <source>
        <dbReference type="SAM" id="MobiDB-lite"/>
    </source>
</evidence>
<keyword evidence="11" id="KW-1185">Reference proteome</keyword>
<comment type="caution">
    <text evidence="10">The sequence shown here is derived from an EMBL/GenBank/DDBJ whole genome shotgun (WGS) entry which is preliminary data.</text>
</comment>
<proteinExistence type="inferred from homology"/>
<feature type="region of interest" description="Disordered" evidence="9">
    <location>
        <begin position="483"/>
        <end position="505"/>
    </location>
</feature>
<dbReference type="OrthoDB" id="9763983at2"/>
<sequence length="505" mass="55823">MSNRQTKTDVILIGAGAMSATLGILLKELVPDWNIKVFEKLSNAGEESSNEWNNAGTGHAALCELNYTDEKSDGTVDISKAIKINEQFQVSLQFWSYLVNSNLLRNPQDFIMPLPHMSLVQGEQNVRFLKNRFEAMSKNPLFEGMEFSDDPVKLSEWMPLVMQDRATDEPIAATKIDSGTDVNFGALTRMMFDHLENEQVEINYRHSVNDIKRTTDGLWELKVRNLESGTVEHHTAKFVFIGGGGGSLHLLQKSGIPEGKHIGGFPVSGIFMVCNNPDVVKQHHAKVYGKAKVGAPPMSVPHLDTRFIDNKKSLLFGPFAGFTPKFLKHGSMFDLITSVKPDNLLTMLAAGVKNVSLTTYLINQVMLSKEKRLEELREFFPNAKSEDWDLVVAGQRVQVIKDTEAGGKGTLQFGTEVVSAADGSIAALLGASPGASTAVHVMLEVITKCFPEQLKEWEPKIKEMIPSYGMSLMENPELLKEVHTSTAQTLGLSGSEEDRQEKLKA</sequence>
<feature type="compositionally biased region" description="Basic and acidic residues" evidence="9">
    <location>
        <begin position="496"/>
        <end position="505"/>
    </location>
</feature>
<keyword evidence="4 8" id="KW-0816">Tricarboxylic acid cycle</keyword>
<accession>W4QY08</accession>
<dbReference type="InterPro" id="IPR036188">
    <property type="entry name" value="FAD/NAD-bd_sf"/>
</dbReference>
<dbReference type="NCBIfam" id="NF003606">
    <property type="entry name" value="PRK05257.2-1"/>
    <property type="match status" value="1"/>
</dbReference>
<evidence type="ECO:0000313" key="10">
    <source>
        <dbReference type="EMBL" id="GAE36528.1"/>
    </source>
</evidence>
<comment type="pathway">
    <text evidence="3 8">Carbohydrate metabolism; tricarboxylic acid cycle; oxaloacetate from (S)-malate (quinone route): step 1/1.</text>
</comment>
<evidence type="ECO:0000256" key="1">
    <source>
        <dbReference type="ARBA" id="ARBA00001139"/>
    </source>
</evidence>
<dbReference type="EC" id="1.1.5.4" evidence="8"/>
<comment type="cofactor">
    <cofactor evidence="2 8">
        <name>FAD</name>
        <dbReference type="ChEBI" id="CHEBI:57692"/>
    </cofactor>
</comment>
<evidence type="ECO:0000256" key="6">
    <source>
        <dbReference type="ARBA" id="ARBA00022827"/>
    </source>
</evidence>
<dbReference type="GO" id="GO:0006099">
    <property type="term" value="P:tricarboxylic acid cycle"/>
    <property type="evidence" value="ECO:0007669"/>
    <property type="project" value="UniProtKB-UniRule"/>
</dbReference>